<name>A0A6C0CFD9_9ZZZZ</name>
<proteinExistence type="predicted"/>
<organism evidence="1">
    <name type="scientific">viral metagenome</name>
    <dbReference type="NCBI Taxonomy" id="1070528"/>
    <lineage>
        <taxon>unclassified sequences</taxon>
        <taxon>metagenomes</taxon>
        <taxon>organismal metagenomes</taxon>
    </lineage>
</organism>
<accession>A0A6C0CFD9</accession>
<evidence type="ECO:0000313" key="1">
    <source>
        <dbReference type="EMBL" id="QHT03298.1"/>
    </source>
</evidence>
<reference evidence="1" key="1">
    <citation type="journal article" date="2020" name="Nature">
        <title>Giant virus diversity and host interactions through global metagenomics.</title>
        <authorList>
            <person name="Schulz F."/>
            <person name="Roux S."/>
            <person name="Paez-Espino D."/>
            <person name="Jungbluth S."/>
            <person name="Walsh D.A."/>
            <person name="Denef V.J."/>
            <person name="McMahon K.D."/>
            <person name="Konstantinidis K.T."/>
            <person name="Eloe-Fadrosh E.A."/>
            <person name="Kyrpides N.C."/>
            <person name="Woyke T."/>
        </authorList>
    </citation>
    <scope>NUCLEOTIDE SEQUENCE</scope>
    <source>
        <strain evidence="1">GVMAG-M-3300020728-1</strain>
    </source>
</reference>
<dbReference type="EMBL" id="MN739409">
    <property type="protein sequence ID" value="QHT03298.1"/>
    <property type="molecule type" value="Genomic_DNA"/>
</dbReference>
<protein>
    <submittedName>
        <fullName evidence="1">Uncharacterized protein</fullName>
    </submittedName>
</protein>
<dbReference type="AlphaFoldDB" id="A0A6C0CFD9"/>
<sequence>MSLFAGLKDAAAKAARDAAMSQIPVLIEDYSEQLDTALVAALTKLKEEHPDKAKLFLDHWRPINTHVENVLASGGKRKRTRRHKRRARK</sequence>